<dbReference type="Proteomes" id="UP000075666">
    <property type="component" value="Unassembled WGS sequence"/>
</dbReference>
<dbReference type="RefSeq" id="WP_066231321.1">
    <property type="nucleotide sequence ID" value="NZ_CP066701.1"/>
</dbReference>
<feature type="compositionally biased region" description="Basic and acidic residues" evidence="1">
    <location>
        <begin position="66"/>
        <end position="98"/>
    </location>
</feature>
<accession>A0A150L3N5</accession>
<feature type="compositionally biased region" description="Acidic residues" evidence="1">
    <location>
        <begin position="55"/>
        <end position="65"/>
    </location>
</feature>
<reference evidence="3 5" key="2">
    <citation type="submission" date="2020-12" db="EMBL/GenBank/DDBJ databases">
        <title>Taxonomic evaluation of the Bacillus sporothermodurans group of bacteria based on whole genome sequences.</title>
        <authorList>
            <person name="Fiedler G."/>
            <person name="Herbstmann A.-D."/>
            <person name="Doll E."/>
            <person name="Wenning M."/>
            <person name="Brinks E."/>
            <person name="Kabisch J."/>
            <person name="Breitenwieser F."/>
            <person name="Lappann M."/>
            <person name="Boehnlein C."/>
            <person name="Franz C."/>
        </authorList>
    </citation>
    <scope>NUCLEOTIDE SEQUENCE [LARGE SCALE GENOMIC DNA]</scope>
    <source>
        <strain evidence="3 5">DSM 10599</strain>
    </source>
</reference>
<dbReference type="OrthoDB" id="2970540at2"/>
<dbReference type="GeneID" id="62500360"/>
<evidence type="ECO:0000313" key="4">
    <source>
        <dbReference type="Proteomes" id="UP000075666"/>
    </source>
</evidence>
<evidence type="ECO:0000313" key="5">
    <source>
        <dbReference type="Proteomes" id="UP000595512"/>
    </source>
</evidence>
<gene>
    <name evidence="2" type="ORF">B4102_3010</name>
    <name evidence="3" type="ORF">JGZ69_13855</name>
</gene>
<dbReference type="InterPro" id="IPR025439">
    <property type="entry name" value="Spore_coat_CotO"/>
</dbReference>
<evidence type="ECO:0000256" key="1">
    <source>
        <dbReference type="SAM" id="MobiDB-lite"/>
    </source>
</evidence>
<dbReference type="PATRIC" id="fig|46224.3.peg.2980"/>
<sequence length="194" mass="22303">MSTSKDHYEKRKPLLYIIQPESKPVSVNMQTTFSSKISTKESETMEAIASPKIEDDSELNTELDNENDRGKEINGDPVNEDEKIKGEQIEGNSKEVPENGKTMHTMIENSPQQNTGYQRRSFREMNVTEKIYFLVNKPGYIPRVIVEIQTEDNNYTGVVLNYRDGIVVFDQLKMGEHPIQLNEAEIKDIKIFTK</sequence>
<feature type="region of interest" description="Disordered" evidence="1">
    <location>
        <begin position="36"/>
        <end position="99"/>
    </location>
</feature>
<proteinExistence type="predicted"/>
<protein>
    <recommendedName>
        <fullName evidence="6">Spore coat protein CotO</fullName>
    </recommendedName>
</protein>
<organism evidence="2 4">
    <name type="scientific">Heyndrickxia sporothermodurans</name>
    <dbReference type="NCBI Taxonomy" id="46224"/>
    <lineage>
        <taxon>Bacteria</taxon>
        <taxon>Bacillati</taxon>
        <taxon>Bacillota</taxon>
        <taxon>Bacilli</taxon>
        <taxon>Bacillales</taxon>
        <taxon>Bacillaceae</taxon>
        <taxon>Heyndrickxia</taxon>
    </lineage>
</organism>
<dbReference type="AlphaFoldDB" id="A0A150L3N5"/>
<dbReference type="Proteomes" id="UP000595512">
    <property type="component" value="Chromosome"/>
</dbReference>
<dbReference type="Pfam" id="PF14153">
    <property type="entry name" value="Spore_coat_CotO"/>
    <property type="match status" value="1"/>
</dbReference>
<evidence type="ECO:0000313" key="3">
    <source>
        <dbReference type="EMBL" id="QQX23916.1"/>
    </source>
</evidence>
<evidence type="ECO:0008006" key="6">
    <source>
        <dbReference type="Google" id="ProtNLM"/>
    </source>
</evidence>
<reference evidence="2 4" key="1">
    <citation type="submission" date="2016-01" db="EMBL/GenBank/DDBJ databases">
        <title>Genome Sequences of Twelve Sporeforming Bacillus Species Isolated from Foods.</title>
        <authorList>
            <person name="Berendsen E.M."/>
            <person name="Wells-Bennik M.H."/>
            <person name="Krawcyk A.O."/>
            <person name="De Jong A."/>
            <person name="Holsappel S."/>
            <person name="Eijlander R.T."/>
            <person name="Kuipers O.P."/>
        </authorList>
    </citation>
    <scope>NUCLEOTIDE SEQUENCE [LARGE SCALE GENOMIC DNA]</scope>
    <source>
        <strain evidence="2 4">B4102</strain>
    </source>
</reference>
<dbReference type="KEGG" id="hspo:JGZ69_13855"/>
<dbReference type="EMBL" id="CP066701">
    <property type="protein sequence ID" value="QQX23916.1"/>
    <property type="molecule type" value="Genomic_DNA"/>
</dbReference>
<name>A0A150L3N5_9BACI</name>
<evidence type="ECO:0000313" key="2">
    <source>
        <dbReference type="EMBL" id="KYD06927.1"/>
    </source>
</evidence>
<dbReference type="EMBL" id="LQYN01000050">
    <property type="protein sequence ID" value="KYD06927.1"/>
    <property type="molecule type" value="Genomic_DNA"/>
</dbReference>
<keyword evidence="4" id="KW-1185">Reference proteome</keyword>